<organism evidence="2 3">
    <name type="scientific">Kribbella voronezhensis</name>
    <dbReference type="NCBI Taxonomy" id="2512212"/>
    <lineage>
        <taxon>Bacteria</taxon>
        <taxon>Bacillati</taxon>
        <taxon>Actinomycetota</taxon>
        <taxon>Actinomycetes</taxon>
        <taxon>Propionibacteriales</taxon>
        <taxon>Kribbellaceae</taxon>
        <taxon>Kribbella</taxon>
    </lineage>
</organism>
<dbReference type="EMBL" id="SOCE01000001">
    <property type="protein sequence ID" value="TDU87018.1"/>
    <property type="molecule type" value="Genomic_DNA"/>
</dbReference>
<dbReference type="GO" id="GO:0016829">
    <property type="term" value="F:lyase activity"/>
    <property type="evidence" value="ECO:0007669"/>
    <property type="project" value="UniProtKB-KW"/>
</dbReference>
<keyword evidence="2" id="KW-0560">Oxidoreductase</keyword>
<dbReference type="PANTHER" id="PTHR35908:SF1">
    <property type="entry name" value="CONSERVED PROTEIN"/>
    <property type="match status" value="1"/>
</dbReference>
<dbReference type="Gene3D" id="3.10.180.10">
    <property type="entry name" value="2,3-Dihydroxybiphenyl 1,2-Dioxygenase, domain 1"/>
    <property type="match status" value="1"/>
</dbReference>
<dbReference type="InterPro" id="IPR041581">
    <property type="entry name" value="Glyoxalase_6"/>
</dbReference>
<accession>A0A4R7T7B9</accession>
<dbReference type="OrthoDB" id="1645442at2"/>
<dbReference type="Pfam" id="PF18029">
    <property type="entry name" value="Glyoxalase_6"/>
    <property type="match status" value="1"/>
</dbReference>
<dbReference type="CDD" id="cd06587">
    <property type="entry name" value="VOC"/>
    <property type="match status" value="1"/>
</dbReference>
<protein>
    <submittedName>
        <fullName evidence="2">Catechol 2,3-dioxygenase-like lactoylglutathione lyase family enzyme</fullName>
    </submittedName>
</protein>
<keyword evidence="3" id="KW-1185">Reference proteome</keyword>
<name>A0A4R7T7B9_9ACTN</name>
<dbReference type="PANTHER" id="PTHR35908">
    <property type="entry name" value="HYPOTHETICAL FUSION PROTEIN"/>
    <property type="match status" value="1"/>
</dbReference>
<evidence type="ECO:0000313" key="2">
    <source>
        <dbReference type="EMBL" id="TDU87018.1"/>
    </source>
</evidence>
<dbReference type="GO" id="GO:0051213">
    <property type="term" value="F:dioxygenase activity"/>
    <property type="evidence" value="ECO:0007669"/>
    <property type="project" value="UniProtKB-KW"/>
</dbReference>
<dbReference type="AlphaFoldDB" id="A0A4R7T7B9"/>
<gene>
    <name evidence="2" type="ORF">EV138_0535</name>
</gene>
<comment type="caution">
    <text evidence="2">The sequence shown here is derived from an EMBL/GenBank/DDBJ whole genome shotgun (WGS) entry which is preliminary data.</text>
</comment>
<dbReference type="InterPro" id="IPR029068">
    <property type="entry name" value="Glyas_Bleomycin-R_OHBP_Dase"/>
</dbReference>
<proteinExistence type="predicted"/>
<reference evidence="2 3" key="1">
    <citation type="submission" date="2019-03" db="EMBL/GenBank/DDBJ databases">
        <title>Genomic Encyclopedia of Type Strains, Phase III (KMG-III): the genomes of soil and plant-associated and newly described type strains.</title>
        <authorList>
            <person name="Whitman W."/>
        </authorList>
    </citation>
    <scope>NUCLEOTIDE SEQUENCE [LARGE SCALE GENOMIC DNA]</scope>
    <source>
        <strain evidence="2 3">VKM Ac-2575</strain>
    </source>
</reference>
<dbReference type="PROSITE" id="PS51819">
    <property type="entry name" value="VOC"/>
    <property type="match status" value="1"/>
</dbReference>
<feature type="domain" description="VOC" evidence="1">
    <location>
        <begin position="6"/>
        <end position="128"/>
    </location>
</feature>
<keyword evidence="2" id="KW-0223">Dioxygenase</keyword>
<dbReference type="RefSeq" id="WP_133976861.1">
    <property type="nucleotide sequence ID" value="NZ_SOCE01000001.1"/>
</dbReference>
<dbReference type="SUPFAM" id="SSF54593">
    <property type="entry name" value="Glyoxalase/Bleomycin resistance protein/Dihydroxybiphenyl dioxygenase"/>
    <property type="match status" value="1"/>
</dbReference>
<keyword evidence="2" id="KW-0456">Lyase</keyword>
<sequence>MALRTKANWFGVALNSPDPQKLGRFYQRLLDWTLYADEPDWVTLAPDKKTGYNLAFQREELYERPVWPAEKGKPQMMMHLDIAVDDLQQAVAHALEAGAELAEFQPQDDVRVMLDPDGHPFCLYLDSDD</sequence>
<evidence type="ECO:0000313" key="3">
    <source>
        <dbReference type="Proteomes" id="UP000295151"/>
    </source>
</evidence>
<evidence type="ECO:0000259" key="1">
    <source>
        <dbReference type="PROSITE" id="PS51819"/>
    </source>
</evidence>
<dbReference type="InterPro" id="IPR037523">
    <property type="entry name" value="VOC_core"/>
</dbReference>
<dbReference type="Proteomes" id="UP000295151">
    <property type="component" value="Unassembled WGS sequence"/>
</dbReference>